<dbReference type="Proteomes" id="UP000320580">
    <property type="component" value="Chromosome"/>
</dbReference>
<dbReference type="EMBL" id="CP042266">
    <property type="protein sequence ID" value="QDY77576.1"/>
    <property type="molecule type" value="Genomic_DNA"/>
</dbReference>
<evidence type="ECO:0000256" key="7">
    <source>
        <dbReference type="SAM" id="SignalP"/>
    </source>
</evidence>
<feature type="domain" description="NlpC/P60" evidence="8">
    <location>
        <begin position="251"/>
        <end position="367"/>
    </location>
</feature>
<reference evidence="9 10" key="1">
    <citation type="submission" date="2019-07" db="EMBL/GenBank/DDBJ databases">
        <authorList>
            <person name="Zhu P."/>
        </authorList>
    </citation>
    <scope>NUCLEOTIDE SEQUENCE [LARGE SCALE GENOMIC DNA]</scope>
    <source>
        <strain evidence="9 10">SSL-25</strain>
    </source>
</reference>
<evidence type="ECO:0000256" key="5">
    <source>
        <dbReference type="SAM" id="Coils"/>
    </source>
</evidence>
<comment type="similarity">
    <text evidence="1">Belongs to the peptidase C40 family.</text>
</comment>
<proteinExistence type="inferred from homology"/>
<gene>
    <name evidence="9" type="ORF">FQU76_14760</name>
</gene>
<dbReference type="InterPro" id="IPR051794">
    <property type="entry name" value="PG_Endopeptidase_C40"/>
</dbReference>
<accession>A0A5B8J8G8</accession>
<feature type="coiled-coil region" evidence="5">
    <location>
        <begin position="81"/>
        <end position="122"/>
    </location>
</feature>
<dbReference type="GO" id="GO:0008234">
    <property type="term" value="F:cysteine-type peptidase activity"/>
    <property type="evidence" value="ECO:0007669"/>
    <property type="project" value="UniProtKB-KW"/>
</dbReference>
<feature type="chain" id="PRO_5022967203" evidence="7">
    <location>
        <begin position="29"/>
        <end position="367"/>
    </location>
</feature>
<feature type="compositionally biased region" description="Low complexity" evidence="6">
    <location>
        <begin position="40"/>
        <end position="56"/>
    </location>
</feature>
<evidence type="ECO:0000313" key="9">
    <source>
        <dbReference type="EMBL" id="QDY77576.1"/>
    </source>
</evidence>
<feature type="coiled-coil region" evidence="5">
    <location>
        <begin position="151"/>
        <end position="227"/>
    </location>
</feature>
<dbReference type="PROSITE" id="PS51935">
    <property type="entry name" value="NLPC_P60"/>
    <property type="match status" value="1"/>
</dbReference>
<keyword evidence="10" id="KW-1185">Reference proteome</keyword>
<dbReference type="SUPFAM" id="SSF54001">
    <property type="entry name" value="Cysteine proteinases"/>
    <property type="match status" value="1"/>
</dbReference>
<name>A0A5B8J8G8_9ACTN</name>
<organism evidence="9 10">
    <name type="scientific">Streptomyces qinzhouensis</name>
    <dbReference type="NCBI Taxonomy" id="2599401"/>
    <lineage>
        <taxon>Bacteria</taxon>
        <taxon>Bacillati</taxon>
        <taxon>Actinomycetota</taxon>
        <taxon>Actinomycetes</taxon>
        <taxon>Kitasatosporales</taxon>
        <taxon>Streptomycetaceae</taxon>
        <taxon>Streptomyces</taxon>
    </lineage>
</organism>
<feature type="signal peptide" evidence="7">
    <location>
        <begin position="1"/>
        <end position="28"/>
    </location>
</feature>
<dbReference type="PANTHER" id="PTHR47359">
    <property type="entry name" value="PEPTIDOGLYCAN DL-ENDOPEPTIDASE CWLO"/>
    <property type="match status" value="1"/>
</dbReference>
<keyword evidence="5" id="KW-0175">Coiled coil</keyword>
<dbReference type="AlphaFoldDB" id="A0A5B8J8G8"/>
<dbReference type="Gene3D" id="6.10.250.3150">
    <property type="match status" value="1"/>
</dbReference>
<evidence type="ECO:0000256" key="1">
    <source>
        <dbReference type="ARBA" id="ARBA00007074"/>
    </source>
</evidence>
<dbReference type="Gene3D" id="3.90.1720.10">
    <property type="entry name" value="endopeptidase domain like (from Nostoc punctiforme)"/>
    <property type="match status" value="1"/>
</dbReference>
<sequence>MTRRHWAAAAIVLVCAVTLSATPATAFAAPGEPTPPVAPPAGTAGAAGTTGSPVGSGRTLEQVRVEIEDLYHQAVSATDAYNLAEEQVERQSSEIVQLAKEAARAQQRIDDLQDAAGAAARAQYRTGGLPYEARFMLTDDPQLFLDNASRLAQGQKATKDLLRDLKQARSELDAYAQNASSHWKSLEAQRLRMAEARKRVSTKIAAAEQLEARLEKEEKARLLILEKQAAERAQSAWLRSGALKEVKGSITVKGGKAVEFALAQVGLPYEWGAEGPKSYDCSGLTSKAWAAAGVTIPRTSQEQWRQLRRIDMKDMRAGDLIIYHDNASHVGMYIGDGKIVHSPRPGRTVTVAGAGANKILGVVRPGA</sequence>
<dbReference type="GO" id="GO:0006508">
    <property type="term" value="P:proteolysis"/>
    <property type="evidence" value="ECO:0007669"/>
    <property type="project" value="UniProtKB-KW"/>
</dbReference>
<evidence type="ECO:0000259" key="8">
    <source>
        <dbReference type="PROSITE" id="PS51935"/>
    </source>
</evidence>
<dbReference type="PANTHER" id="PTHR47359:SF3">
    <property type="entry name" value="NLP_P60 DOMAIN-CONTAINING PROTEIN-RELATED"/>
    <property type="match status" value="1"/>
</dbReference>
<feature type="region of interest" description="Disordered" evidence="6">
    <location>
        <begin position="30"/>
        <end position="56"/>
    </location>
</feature>
<dbReference type="OrthoDB" id="5177647at2"/>
<evidence type="ECO:0000256" key="6">
    <source>
        <dbReference type="SAM" id="MobiDB-lite"/>
    </source>
</evidence>
<dbReference type="Pfam" id="PF00877">
    <property type="entry name" value="NLPC_P60"/>
    <property type="match status" value="1"/>
</dbReference>
<keyword evidence="4" id="KW-0788">Thiol protease</keyword>
<protein>
    <submittedName>
        <fullName evidence="9">Glycoside hydrolase</fullName>
    </submittedName>
</protein>
<dbReference type="InterPro" id="IPR038765">
    <property type="entry name" value="Papain-like_cys_pep_sf"/>
</dbReference>
<keyword evidence="2" id="KW-0645">Protease</keyword>
<evidence type="ECO:0000256" key="4">
    <source>
        <dbReference type="ARBA" id="ARBA00022807"/>
    </source>
</evidence>
<keyword evidence="3 9" id="KW-0378">Hydrolase</keyword>
<evidence type="ECO:0000256" key="3">
    <source>
        <dbReference type="ARBA" id="ARBA00022801"/>
    </source>
</evidence>
<evidence type="ECO:0000313" key="10">
    <source>
        <dbReference type="Proteomes" id="UP000320580"/>
    </source>
</evidence>
<evidence type="ECO:0000256" key="2">
    <source>
        <dbReference type="ARBA" id="ARBA00022670"/>
    </source>
</evidence>
<dbReference type="InterPro" id="IPR000064">
    <property type="entry name" value="NLP_P60_dom"/>
</dbReference>
<dbReference type="RefSeq" id="WP_146480912.1">
    <property type="nucleotide sequence ID" value="NZ_CP042266.1"/>
</dbReference>
<keyword evidence="7" id="KW-0732">Signal</keyword>
<dbReference type="KEGG" id="sqz:FQU76_14760"/>